<name>A0A9X3TAL0_9ACTN</name>
<feature type="domain" description="NAD-dependent epimerase/dehydratase" evidence="2">
    <location>
        <begin position="168"/>
        <end position="264"/>
    </location>
</feature>
<evidence type="ECO:0000259" key="2">
    <source>
        <dbReference type="Pfam" id="PF01370"/>
    </source>
</evidence>
<dbReference type="EC" id="5.1.3.25" evidence="4"/>
<dbReference type="EMBL" id="JAPZVQ010000020">
    <property type="protein sequence ID" value="MDA1387868.1"/>
    <property type="molecule type" value="Genomic_DNA"/>
</dbReference>
<evidence type="ECO:0000256" key="1">
    <source>
        <dbReference type="ARBA" id="ARBA00007637"/>
    </source>
</evidence>
<comment type="similarity">
    <text evidence="1">Belongs to the NAD(P)-dependent epimerase/dehydratase family.</text>
</comment>
<reference evidence="4 6" key="2">
    <citation type="submission" date="2023-07" db="EMBL/GenBank/DDBJ databases">
        <title>Sequencing the genomes of 1000 actinobacteria strains.</title>
        <authorList>
            <person name="Klenk H.-P."/>
        </authorList>
    </citation>
    <scope>NUCLEOTIDE SEQUENCE [LARGE SCALE GENOMIC DNA]</scope>
    <source>
        <strain evidence="4 6">DSM 44724</strain>
    </source>
</reference>
<dbReference type="Pfam" id="PF01370">
    <property type="entry name" value="Epimerase"/>
    <property type="match status" value="2"/>
</dbReference>
<dbReference type="Proteomes" id="UP001145799">
    <property type="component" value="Unassembled WGS sequence"/>
</dbReference>
<evidence type="ECO:0000313" key="4">
    <source>
        <dbReference type="EMBL" id="MDR7336536.1"/>
    </source>
</evidence>
<keyword evidence="6" id="KW-1185">Reference proteome</keyword>
<reference evidence="3" key="1">
    <citation type="submission" date="2022-12" db="EMBL/GenBank/DDBJ databases">
        <title>Gycomyces niveus sp.nov., a novel actinomycete isolated from soil in Shouguang.</title>
        <authorList>
            <person name="Yang X."/>
        </authorList>
    </citation>
    <scope>NUCLEOTIDE SEQUENCE</scope>
    <source>
        <strain evidence="3">DSM 44724</strain>
    </source>
</reference>
<evidence type="ECO:0000313" key="3">
    <source>
        <dbReference type="EMBL" id="MDA1387868.1"/>
    </source>
</evidence>
<dbReference type="RefSeq" id="WP_270124363.1">
    <property type="nucleotide sequence ID" value="NZ_BAAAOM010000002.1"/>
</dbReference>
<gene>
    <name evidence="4" type="ORF">J2S69_000255</name>
    <name evidence="3" type="ORF">O2L01_22940</name>
</gene>
<dbReference type="GO" id="GO:0016853">
    <property type="term" value="F:isomerase activity"/>
    <property type="evidence" value="ECO:0007669"/>
    <property type="project" value="UniProtKB-KW"/>
</dbReference>
<comment type="caution">
    <text evidence="3">The sequence shown here is derived from an EMBL/GenBank/DDBJ whole genome shotgun (WGS) entry which is preliminary data.</text>
</comment>
<dbReference type="SUPFAM" id="SSF51735">
    <property type="entry name" value="NAD(P)-binding Rossmann-fold domains"/>
    <property type="match status" value="1"/>
</dbReference>
<proteinExistence type="inferred from homology"/>
<organism evidence="3 5">
    <name type="scientific">Glycomyces lechevalierae</name>
    <dbReference type="NCBI Taxonomy" id="256034"/>
    <lineage>
        <taxon>Bacteria</taxon>
        <taxon>Bacillati</taxon>
        <taxon>Actinomycetota</taxon>
        <taxon>Actinomycetes</taxon>
        <taxon>Glycomycetales</taxon>
        <taxon>Glycomycetaceae</taxon>
        <taxon>Glycomyces</taxon>
    </lineage>
</organism>
<dbReference type="EMBL" id="JAVDYD010000001">
    <property type="protein sequence ID" value="MDR7336536.1"/>
    <property type="molecule type" value="Genomic_DNA"/>
</dbReference>
<dbReference type="AlphaFoldDB" id="A0A9X3TAL0"/>
<keyword evidence="4" id="KW-0413">Isomerase</keyword>
<feature type="domain" description="NAD-dependent epimerase/dehydratase" evidence="2">
    <location>
        <begin position="3"/>
        <end position="138"/>
    </location>
</feature>
<sequence>MRVLVTGGAGFIGGAICRHLTARGDQVVVLDSLAAHKEPPAHLPDSVELIVGDLADDDALRDAVAGVDAVCHQAARVGLGVDFDDVTAYVADNDAGTANLLRALWRRSFTGRLVVASSMVVYGEGRYRCPEHGDARAEPRRTADLDAGRFEPRCPRCGAALAWAPVPEDAPLDPRNVYAATKVHTEHLSTLYGRESGARVCALRYHNVYGPHMPRDTPYAGVAAIFRSALEAGKAPRVFEDGAQTRDFVHVDDVARANLAALDGDWAGACNIASGEPHTVGDMAAALAAGFEDAPAPVVTGEYRLGDVRHVVASPDLAAEALGFRAETRFAEGMAAFARDPLR</sequence>
<evidence type="ECO:0000313" key="6">
    <source>
        <dbReference type="Proteomes" id="UP001183604"/>
    </source>
</evidence>
<evidence type="ECO:0000313" key="5">
    <source>
        <dbReference type="Proteomes" id="UP001145799"/>
    </source>
</evidence>
<dbReference type="Proteomes" id="UP001183604">
    <property type="component" value="Unassembled WGS sequence"/>
</dbReference>
<dbReference type="PANTHER" id="PTHR43000">
    <property type="entry name" value="DTDP-D-GLUCOSE 4,6-DEHYDRATASE-RELATED"/>
    <property type="match status" value="1"/>
</dbReference>
<protein>
    <submittedName>
        <fullName evidence="3">SDR family NAD(P)-dependent oxidoreductase</fullName>
    </submittedName>
    <submittedName>
        <fullName evidence="4">dTDP-L-rhamnose 4-epimerase</fullName>
        <ecNumber evidence="4">5.1.3.25</ecNumber>
    </submittedName>
</protein>
<dbReference type="InterPro" id="IPR001509">
    <property type="entry name" value="Epimerase_deHydtase"/>
</dbReference>
<dbReference type="Gene3D" id="3.40.50.720">
    <property type="entry name" value="NAD(P)-binding Rossmann-like Domain"/>
    <property type="match status" value="1"/>
</dbReference>
<accession>A0A9X3TAL0</accession>
<dbReference type="InterPro" id="IPR036291">
    <property type="entry name" value="NAD(P)-bd_dom_sf"/>
</dbReference>